<dbReference type="PANTHER" id="PTHR11985:SF15">
    <property type="entry name" value="GLYCEROL-3-PHOSPHATE DEHYDROGENASE, MITOCHONDRIAL"/>
    <property type="match status" value="1"/>
</dbReference>
<evidence type="ECO:0000256" key="5">
    <source>
        <dbReference type="ARBA" id="ARBA00023002"/>
    </source>
</evidence>
<sequence length="559" mass="61826">MKRNLTALTENNYDLLIIGGGIYGACIAWDASLRGLSVALVEKADFGGATSANSLKIIHGGLRYLQKADFKRMRESIKERTTLMRIAPHLIHPLPVLVPTYGHGTKGREALTLGMFINDIISSDRNQLNDPQKHIPNGRIISQAECQELLPNIPEAGLTGGAIFCDAQVYNSERLTLSFLKSAEQQGATLANYVEVTGFLFTENRVTGVKVKDELTASELEIRAKTVVNTSGPWLNQILNFLPQKSPLPPLNLAKAMNLITRPLFNTYAVGLSGAKCQLPNGSVQKSRFFFIAPWRGKSMIGTWYSVYDQDPNQFKITEAEIQEFISEINQVYPAAKLQREDISFVHGGLLPRIGIDAKTGEPKLADQYQLRDHTQDGCPGLISVLGVKYTTARDVAQKAIDFVFKTWDQYPPESKSAITPIDGGKIESFNNFLHQAILEGKTQGLTESQIHRLVYNYGSSYPNVLNYLKDSPDSQGILNETELIKAEVLHAIHEEMAQKLSDVVFRRTELGSAGDISQETLNICAKTMGEALGWSQTRIEEELKDINLSNGIQSLAIT</sequence>
<protein>
    <submittedName>
        <fullName evidence="8">Glycerol-3-phosphate dehydrogenase</fullName>
    </submittedName>
</protein>
<dbReference type="Gene3D" id="3.50.50.60">
    <property type="entry name" value="FAD/NAD(P)-binding domain"/>
    <property type="match status" value="1"/>
</dbReference>
<dbReference type="Proteomes" id="UP000184315">
    <property type="component" value="Unassembled WGS sequence"/>
</dbReference>
<evidence type="ECO:0000256" key="2">
    <source>
        <dbReference type="ARBA" id="ARBA00007330"/>
    </source>
</evidence>
<dbReference type="GO" id="GO:0004368">
    <property type="term" value="F:glycerol-3-phosphate dehydrogenase (quinone) activity"/>
    <property type="evidence" value="ECO:0007669"/>
    <property type="project" value="InterPro"/>
</dbReference>
<name>A0A1J1LLM7_9CYAN</name>
<evidence type="ECO:0000256" key="3">
    <source>
        <dbReference type="ARBA" id="ARBA00022630"/>
    </source>
</evidence>
<evidence type="ECO:0000313" key="8">
    <source>
        <dbReference type="EMBL" id="CUR33416.1"/>
    </source>
</evidence>
<evidence type="ECO:0000256" key="1">
    <source>
        <dbReference type="ARBA" id="ARBA00001974"/>
    </source>
</evidence>
<dbReference type="EMBL" id="CZDF01000157">
    <property type="protein sequence ID" value="CUR33416.1"/>
    <property type="molecule type" value="Genomic_DNA"/>
</dbReference>
<gene>
    <name evidence="8" type="ORF">PL9214510085</name>
</gene>
<dbReference type="InterPro" id="IPR000447">
    <property type="entry name" value="G3P_DH_FAD-dep"/>
</dbReference>
<dbReference type="SUPFAM" id="SSF51905">
    <property type="entry name" value="FAD/NAD(P)-binding domain"/>
    <property type="match status" value="1"/>
</dbReference>
<accession>A0A1J1LLM7</accession>
<dbReference type="Gene3D" id="1.10.8.870">
    <property type="entry name" value="Alpha-glycerophosphate oxidase, cap domain"/>
    <property type="match status" value="1"/>
</dbReference>
<evidence type="ECO:0000256" key="4">
    <source>
        <dbReference type="ARBA" id="ARBA00022827"/>
    </source>
</evidence>
<organism evidence="8 9">
    <name type="scientific">Planktothrix tepida PCC 9214</name>
    <dbReference type="NCBI Taxonomy" id="671072"/>
    <lineage>
        <taxon>Bacteria</taxon>
        <taxon>Bacillati</taxon>
        <taxon>Cyanobacteriota</taxon>
        <taxon>Cyanophyceae</taxon>
        <taxon>Oscillatoriophycideae</taxon>
        <taxon>Oscillatoriales</taxon>
        <taxon>Microcoleaceae</taxon>
        <taxon>Planktothrix</taxon>
    </lineage>
</organism>
<keyword evidence="5" id="KW-0560">Oxidoreductase</keyword>
<keyword evidence="9" id="KW-1185">Reference proteome</keyword>
<dbReference type="Pfam" id="PF01266">
    <property type="entry name" value="DAO"/>
    <property type="match status" value="1"/>
</dbReference>
<dbReference type="OrthoDB" id="9766796at2"/>
<feature type="domain" description="FAD dependent oxidoreductase" evidence="6">
    <location>
        <begin position="14"/>
        <end position="354"/>
    </location>
</feature>
<dbReference type="RefSeq" id="WP_072720009.1">
    <property type="nucleotide sequence ID" value="NZ_LN889802.1"/>
</dbReference>
<dbReference type="PRINTS" id="PR01001">
    <property type="entry name" value="FADG3PDH"/>
</dbReference>
<dbReference type="InterPro" id="IPR031656">
    <property type="entry name" value="DAO_C"/>
</dbReference>
<dbReference type="STRING" id="671072.PL9214510085"/>
<dbReference type="PANTHER" id="PTHR11985">
    <property type="entry name" value="GLYCEROL-3-PHOSPHATE DEHYDROGENASE"/>
    <property type="match status" value="1"/>
</dbReference>
<keyword evidence="3" id="KW-0285">Flavoprotein</keyword>
<dbReference type="InterPro" id="IPR038299">
    <property type="entry name" value="DAO_C_sf"/>
</dbReference>
<evidence type="ECO:0000313" key="9">
    <source>
        <dbReference type="Proteomes" id="UP000184315"/>
    </source>
</evidence>
<comment type="similarity">
    <text evidence="2">Belongs to the FAD-dependent glycerol-3-phosphate dehydrogenase family.</text>
</comment>
<comment type="cofactor">
    <cofactor evidence="1">
        <name>FAD</name>
        <dbReference type="ChEBI" id="CHEBI:57692"/>
    </cofactor>
</comment>
<evidence type="ECO:0000259" key="6">
    <source>
        <dbReference type="Pfam" id="PF01266"/>
    </source>
</evidence>
<dbReference type="GO" id="GO:0046168">
    <property type="term" value="P:glycerol-3-phosphate catabolic process"/>
    <property type="evidence" value="ECO:0007669"/>
    <property type="project" value="TreeGrafter"/>
</dbReference>
<reference evidence="9" key="1">
    <citation type="submission" date="2015-10" db="EMBL/GenBank/DDBJ databases">
        <authorList>
            <person name="Regsiter A."/>
            <person name="william w."/>
        </authorList>
    </citation>
    <scope>NUCLEOTIDE SEQUENCE [LARGE SCALE GENOMIC DNA]</scope>
</reference>
<feature type="domain" description="Alpha-glycerophosphate oxidase C-terminal" evidence="7">
    <location>
        <begin position="421"/>
        <end position="539"/>
    </location>
</feature>
<dbReference type="InterPro" id="IPR036188">
    <property type="entry name" value="FAD/NAD-bd_sf"/>
</dbReference>
<dbReference type="Pfam" id="PF16901">
    <property type="entry name" value="DAO_C"/>
    <property type="match status" value="1"/>
</dbReference>
<dbReference type="InterPro" id="IPR006076">
    <property type="entry name" value="FAD-dep_OxRdtase"/>
</dbReference>
<keyword evidence="4" id="KW-0274">FAD</keyword>
<dbReference type="Gene3D" id="3.30.9.10">
    <property type="entry name" value="D-Amino Acid Oxidase, subunit A, domain 2"/>
    <property type="match status" value="1"/>
</dbReference>
<evidence type="ECO:0000259" key="7">
    <source>
        <dbReference type="Pfam" id="PF16901"/>
    </source>
</evidence>
<proteinExistence type="inferred from homology"/>
<dbReference type="AlphaFoldDB" id="A0A1J1LLM7"/>